<protein>
    <submittedName>
        <fullName evidence="8">Inc metabolism membrane protein</fullName>
    </submittedName>
</protein>
<dbReference type="Proteomes" id="UP001345013">
    <property type="component" value="Unassembled WGS sequence"/>
</dbReference>
<proteinExistence type="predicted"/>
<evidence type="ECO:0000313" key="8">
    <source>
        <dbReference type="EMBL" id="KAK5092469.1"/>
    </source>
</evidence>
<feature type="transmembrane region" description="Helical" evidence="6">
    <location>
        <begin position="294"/>
        <end position="314"/>
    </location>
</feature>
<comment type="subcellular location">
    <subcellularLocation>
        <location evidence="1">Membrane</location>
        <topology evidence="1">Multi-pass membrane protein</topology>
    </subcellularLocation>
</comment>
<evidence type="ECO:0000256" key="6">
    <source>
        <dbReference type="SAM" id="Phobius"/>
    </source>
</evidence>
<dbReference type="EMBL" id="JAVRRG010000057">
    <property type="protein sequence ID" value="KAK5092469.1"/>
    <property type="molecule type" value="Genomic_DNA"/>
</dbReference>
<keyword evidence="2 6" id="KW-0812">Transmembrane</keyword>
<dbReference type="PANTHER" id="PTHR20855:SF97">
    <property type="entry name" value="ADIPOR-LIKE RECEPTOR IZH3-RELATED"/>
    <property type="match status" value="1"/>
</dbReference>
<evidence type="ECO:0000256" key="3">
    <source>
        <dbReference type="ARBA" id="ARBA00022989"/>
    </source>
</evidence>
<dbReference type="InterPro" id="IPR011333">
    <property type="entry name" value="SKP1/BTB/POZ_sf"/>
</dbReference>
<evidence type="ECO:0000256" key="1">
    <source>
        <dbReference type="ARBA" id="ARBA00004141"/>
    </source>
</evidence>
<evidence type="ECO:0000259" key="7">
    <source>
        <dbReference type="PROSITE" id="PS50097"/>
    </source>
</evidence>
<dbReference type="SUPFAM" id="SSF54695">
    <property type="entry name" value="POZ domain"/>
    <property type="match status" value="1"/>
</dbReference>
<feature type="transmembrane region" description="Helical" evidence="6">
    <location>
        <begin position="334"/>
        <end position="354"/>
    </location>
</feature>
<feature type="transmembrane region" description="Helical" evidence="6">
    <location>
        <begin position="361"/>
        <end position="377"/>
    </location>
</feature>
<dbReference type="InterPro" id="IPR000210">
    <property type="entry name" value="BTB/POZ_dom"/>
</dbReference>
<name>A0ABR0KA34_9EURO</name>
<accession>A0ABR0KA34</accession>
<reference evidence="8 9" key="1">
    <citation type="submission" date="2023-08" db="EMBL/GenBank/DDBJ databases">
        <title>Black Yeasts Isolated from many extreme environments.</title>
        <authorList>
            <person name="Coleine C."/>
            <person name="Stajich J.E."/>
            <person name="Selbmann L."/>
        </authorList>
    </citation>
    <scope>NUCLEOTIDE SEQUENCE [LARGE SCALE GENOMIC DNA]</scope>
    <source>
        <strain evidence="8 9">CCFEE 5885</strain>
    </source>
</reference>
<evidence type="ECO:0000313" key="9">
    <source>
        <dbReference type="Proteomes" id="UP001345013"/>
    </source>
</evidence>
<dbReference type="PANTHER" id="PTHR20855">
    <property type="entry name" value="ADIPOR/PROGESTIN RECEPTOR-RELATED"/>
    <property type="match status" value="1"/>
</dbReference>
<dbReference type="PROSITE" id="PS50097">
    <property type="entry name" value="BTB"/>
    <property type="match status" value="1"/>
</dbReference>
<keyword evidence="3 6" id="KW-1133">Transmembrane helix</keyword>
<evidence type="ECO:0000256" key="4">
    <source>
        <dbReference type="ARBA" id="ARBA00023136"/>
    </source>
</evidence>
<dbReference type="Pfam" id="PF03006">
    <property type="entry name" value="HlyIII"/>
    <property type="match status" value="1"/>
</dbReference>
<dbReference type="Pfam" id="PF00651">
    <property type="entry name" value="BTB"/>
    <property type="match status" value="1"/>
</dbReference>
<evidence type="ECO:0000256" key="2">
    <source>
        <dbReference type="ARBA" id="ARBA00022692"/>
    </source>
</evidence>
<feature type="transmembrane region" description="Helical" evidence="6">
    <location>
        <begin position="462"/>
        <end position="482"/>
    </location>
</feature>
<feature type="compositionally biased region" description="Polar residues" evidence="5">
    <location>
        <begin position="1"/>
        <end position="20"/>
    </location>
</feature>
<dbReference type="CDD" id="cd18186">
    <property type="entry name" value="BTB_POZ_ZBTB_KLHL-like"/>
    <property type="match status" value="1"/>
</dbReference>
<feature type="domain" description="BTB" evidence="7">
    <location>
        <begin position="500"/>
        <end position="548"/>
    </location>
</feature>
<gene>
    <name evidence="8" type="primary">IZH3</name>
    <name evidence="8" type="ORF">LTR24_005172</name>
</gene>
<organism evidence="8 9">
    <name type="scientific">Lithohypha guttulata</name>
    <dbReference type="NCBI Taxonomy" id="1690604"/>
    <lineage>
        <taxon>Eukaryota</taxon>
        <taxon>Fungi</taxon>
        <taxon>Dikarya</taxon>
        <taxon>Ascomycota</taxon>
        <taxon>Pezizomycotina</taxon>
        <taxon>Eurotiomycetes</taxon>
        <taxon>Chaetothyriomycetidae</taxon>
        <taxon>Chaetothyriales</taxon>
        <taxon>Trichomeriaceae</taxon>
        <taxon>Lithohypha</taxon>
    </lineage>
</organism>
<dbReference type="InterPro" id="IPR004254">
    <property type="entry name" value="AdipoR/HlyIII-related"/>
</dbReference>
<feature type="region of interest" description="Disordered" evidence="5">
    <location>
        <begin position="1"/>
        <end position="45"/>
    </location>
</feature>
<keyword evidence="9" id="KW-1185">Reference proteome</keyword>
<evidence type="ECO:0000256" key="5">
    <source>
        <dbReference type="SAM" id="MobiDB-lite"/>
    </source>
</evidence>
<feature type="transmembrane region" description="Helical" evidence="6">
    <location>
        <begin position="389"/>
        <end position="408"/>
    </location>
</feature>
<keyword evidence="4 6" id="KW-0472">Membrane</keyword>
<dbReference type="Gene3D" id="3.30.710.10">
    <property type="entry name" value="Potassium Channel Kv1.1, Chain A"/>
    <property type="match status" value="1"/>
</dbReference>
<sequence>MTTSHGSLTVTEQPIATSRDVSPLPTERSQLLRRGRRHSYEPTHVRQQSVYDPQAIFVRVDLFLHELKKRFDRLEQYKQETLTHFDAQLERGYQALRDVRDSCSPYQSGELLWGAARHRAKIFVETLETGYNDVMPTRETLDEKAHASMKLMESYLTELEARAHSRKKDLLDSGWKRVDDSINATLDLFEDGYDKAKRAKDLLADSISHALQRASESRLITYEDLPIPWRVNPHITRGYRFTGSKIECVTSMFQPSNETVNIWSHALGLIVVLAIAFYFYPLTTTFGSSTNMDILIAGCFFAAACKCLICSTMWHTMNGIADKCLMERFACVDYTGISFLVSASILTTEWTAFYCEPVSRAVYMSLTAVLGIAGTILPWKESFNRADMVWARVAFYVSLTATGFAPVVQLNLTRGIEWTFYFYAPITKSVCVYLVGAVIYASHIPEKWWPGLFDYAGGSHNLWHLAVLGGILFHYMAMMELYQGAFKRAVSEEKTPYLLHKDLLRDRSPYFATRFKDCWDGKQVEIELINVSTRAFEVVVDWMYSGVVPDYVLTESGSLDPLREQLPELYHAADVLMMTKLQNQLVDTWLANARQRNAFWWLTDVRKAHIDEIMHTPLYQLILKSCVKELVEWPLGSDDYEDEIAYVEQYPEAVLNLLRMTNRYHKEKWSYPYEGDDWCEFHIHPAGETCDSQRPAPNKRTELSSWSTPTQVDFGRS</sequence>
<feature type="transmembrane region" description="Helical" evidence="6">
    <location>
        <begin position="420"/>
        <end position="442"/>
    </location>
</feature>
<feature type="region of interest" description="Disordered" evidence="5">
    <location>
        <begin position="690"/>
        <end position="717"/>
    </location>
</feature>
<comment type="caution">
    <text evidence="8">The sequence shown here is derived from an EMBL/GenBank/DDBJ whole genome shotgun (WGS) entry which is preliminary data.</text>
</comment>
<feature type="transmembrane region" description="Helical" evidence="6">
    <location>
        <begin position="262"/>
        <end position="282"/>
    </location>
</feature>